<evidence type="ECO:0000313" key="1">
    <source>
        <dbReference type="EMBL" id="MCI69577.1"/>
    </source>
</evidence>
<protein>
    <submittedName>
        <fullName evidence="1">Uncharacterized protein</fullName>
    </submittedName>
</protein>
<dbReference type="EMBL" id="LXQA010759170">
    <property type="protein sequence ID" value="MCI69577.1"/>
    <property type="molecule type" value="Genomic_DNA"/>
</dbReference>
<accession>A0A392U9R5</accession>
<keyword evidence="2" id="KW-1185">Reference proteome</keyword>
<feature type="non-terminal residue" evidence="1">
    <location>
        <position position="1"/>
    </location>
</feature>
<reference evidence="1 2" key="1">
    <citation type="journal article" date="2018" name="Front. Plant Sci.">
        <title>Red Clover (Trifolium pratense) and Zigzag Clover (T. medium) - A Picture of Genomic Similarities and Differences.</title>
        <authorList>
            <person name="Dluhosova J."/>
            <person name="Istvanek J."/>
            <person name="Nedelnik J."/>
            <person name="Repkova J."/>
        </authorList>
    </citation>
    <scope>NUCLEOTIDE SEQUENCE [LARGE SCALE GENOMIC DNA]</scope>
    <source>
        <strain evidence="2">cv. 10/8</strain>
        <tissue evidence="1">Leaf</tissue>
    </source>
</reference>
<organism evidence="1 2">
    <name type="scientific">Trifolium medium</name>
    <dbReference type="NCBI Taxonomy" id="97028"/>
    <lineage>
        <taxon>Eukaryota</taxon>
        <taxon>Viridiplantae</taxon>
        <taxon>Streptophyta</taxon>
        <taxon>Embryophyta</taxon>
        <taxon>Tracheophyta</taxon>
        <taxon>Spermatophyta</taxon>
        <taxon>Magnoliopsida</taxon>
        <taxon>eudicotyledons</taxon>
        <taxon>Gunneridae</taxon>
        <taxon>Pentapetalae</taxon>
        <taxon>rosids</taxon>
        <taxon>fabids</taxon>
        <taxon>Fabales</taxon>
        <taxon>Fabaceae</taxon>
        <taxon>Papilionoideae</taxon>
        <taxon>50 kb inversion clade</taxon>
        <taxon>NPAAA clade</taxon>
        <taxon>Hologalegina</taxon>
        <taxon>IRL clade</taxon>
        <taxon>Trifolieae</taxon>
        <taxon>Trifolium</taxon>
    </lineage>
</organism>
<comment type="caution">
    <text evidence="1">The sequence shown here is derived from an EMBL/GenBank/DDBJ whole genome shotgun (WGS) entry which is preliminary data.</text>
</comment>
<dbReference type="Proteomes" id="UP000265520">
    <property type="component" value="Unassembled WGS sequence"/>
</dbReference>
<dbReference type="AlphaFoldDB" id="A0A392U9R5"/>
<proteinExistence type="predicted"/>
<name>A0A392U9R5_9FABA</name>
<sequence>EPFGAPDVSSTLRYLSMSLRYGARDLNEDLFGGFQKDGGQIWSVVCEVSMEG</sequence>
<evidence type="ECO:0000313" key="2">
    <source>
        <dbReference type="Proteomes" id="UP000265520"/>
    </source>
</evidence>